<protein>
    <recommendedName>
        <fullName evidence="4">5'-3' exonuclease domain-containing protein</fullName>
    </recommendedName>
</protein>
<evidence type="ECO:0000259" key="4">
    <source>
        <dbReference type="SMART" id="SM00475"/>
    </source>
</evidence>
<evidence type="ECO:0000256" key="1">
    <source>
        <dbReference type="ARBA" id="ARBA00022722"/>
    </source>
</evidence>
<feature type="compositionally biased region" description="Basic residues" evidence="3">
    <location>
        <begin position="209"/>
        <end position="223"/>
    </location>
</feature>
<evidence type="ECO:0000313" key="5">
    <source>
        <dbReference type="EnsemblPlants" id="Zm00001eb366510_P001"/>
    </source>
</evidence>
<evidence type="ECO:0000256" key="3">
    <source>
        <dbReference type="SAM" id="MobiDB-lite"/>
    </source>
</evidence>
<keyword evidence="6" id="KW-1185">Reference proteome</keyword>
<dbReference type="PANTHER" id="PTHR42646:SF4">
    <property type="entry name" value="5'-3' EXONUCLEASE FAMILY PROTEIN"/>
    <property type="match status" value="1"/>
</dbReference>
<reference evidence="6" key="1">
    <citation type="journal article" date="2009" name="Science">
        <title>The B73 maize genome: complexity, diversity, and dynamics.</title>
        <authorList>
            <person name="Schnable P.S."/>
            <person name="Ware D."/>
            <person name="Fulton R.S."/>
            <person name="Stein J.C."/>
            <person name="Wei F."/>
            <person name="Pasternak S."/>
            <person name="Liang C."/>
            <person name="Zhang J."/>
            <person name="Fulton L."/>
            <person name="Graves T.A."/>
            <person name="Minx P."/>
            <person name="Reily A.D."/>
            <person name="Courtney L."/>
            <person name="Kruchowski S.S."/>
            <person name="Tomlinson C."/>
            <person name="Strong C."/>
            <person name="Delehaunty K."/>
            <person name="Fronick C."/>
            <person name="Courtney B."/>
            <person name="Rock S.M."/>
            <person name="Belter E."/>
            <person name="Du F."/>
            <person name="Kim K."/>
            <person name="Abbott R.M."/>
            <person name="Cotton M."/>
            <person name="Levy A."/>
            <person name="Marchetto P."/>
            <person name="Ochoa K."/>
            <person name="Jackson S.M."/>
            <person name="Gillam B."/>
            <person name="Chen W."/>
            <person name="Yan L."/>
            <person name="Higginbotham J."/>
            <person name="Cardenas M."/>
            <person name="Waligorski J."/>
            <person name="Applebaum E."/>
            <person name="Phelps L."/>
            <person name="Falcone J."/>
            <person name="Kanchi K."/>
            <person name="Thane T."/>
            <person name="Scimone A."/>
            <person name="Thane N."/>
            <person name="Henke J."/>
            <person name="Wang T."/>
            <person name="Ruppert J."/>
            <person name="Shah N."/>
            <person name="Rotter K."/>
            <person name="Hodges J."/>
            <person name="Ingenthron E."/>
            <person name="Cordes M."/>
            <person name="Kohlberg S."/>
            <person name="Sgro J."/>
            <person name="Delgado B."/>
            <person name="Mead K."/>
            <person name="Chinwalla A."/>
            <person name="Leonard S."/>
            <person name="Crouse K."/>
            <person name="Collura K."/>
            <person name="Kudrna D."/>
            <person name="Currie J."/>
            <person name="He R."/>
            <person name="Angelova A."/>
            <person name="Rajasekar S."/>
            <person name="Mueller T."/>
            <person name="Lomeli R."/>
            <person name="Scara G."/>
            <person name="Ko A."/>
            <person name="Delaney K."/>
            <person name="Wissotski M."/>
            <person name="Lopez G."/>
            <person name="Campos D."/>
            <person name="Braidotti M."/>
            <person name="Ashley E."/>
            <person name="Golser W."/>
            <person name="Kim H."/>
            <person name="Lee S."/>
            <person name="Lin J."/>
            <person name="Dujmic Z."/>
            <person name="Kim W."/>
            <person name="Talag J."/>
            <person name="Zuccolo A."/>
            <person name="Fan C."/>
            <person name="Sebastian A."/>
            <person name="Kramer M."/>
            <person name="Spiegel L."/>
            <person name="Nascimento L."/>
            <person name="Zutavern T."/>
            <person name="Miller B."/>
            <person name="Ambroise C."/>
            <person name="Muller S."/>
            <person name="Spooner W."/>
            <person name="Narechania A."/>
            <person name="Ren L."/>
            <person name="Wei S."/>
            <person name="Kumari S."/>
            <person name="Faga B."/>
            <person name="Levy M.J."/>
            <person name="McMahan L."/>
            <person name="Van Buren P."/>
            <person name="Vaughn M.W."/>
            <person name="Ying K."/>
            <person name="Yeh C.-T."/>
            <person name="Emrich S.J."/>
            <person name="Jia Y."/>
            <person name="Kalyanaraman A."/>
            <person name="Hsia A.-P."/>
            <person name="Barbazuk W.B."/>
            <person name="Baucom R.S."/>
            <person name="Brutnell T.P."/>
            <person name="Carpita N.C."/>
            <person name="Chaparro C."/>
            <person name="Chia J.-M."/>
            <person name="Deragon J.-M."/>
            <person name="Estill J.C."/>
            <person name="Fu Y."/>
            <person name="Jeddeloh J.A."/>
            <person name="Han Y."/>
            <person name="Lee H."/>
            <person name="Li P."/>
            <person name="Lisch D.R."/>
            <person name="Liu S."/>
            <person name="Liu Z."/>
            <person name="Nagel D.H."/>
            <person name="McCann M.C."/>
            <person name="SanMiguel P."/>
            <person name="Myers A.M."/>
            <person name="Nettleton D."/>
            <person name="Nguyen J."/>
            <person name="Penning B.W."/>
            <person name="Ponnala L."/>
            <person name="Schneider K.L."/>
            <person name="Schwartz D.C."/>
            <person name="Sharma A."/>
            <person name="Soderlund C."/>
            <person name="Springer N.M."/>
            <person name="Sun Q."/>
            <person name="Wang H."/>
            <person name="Waterman M."/>
            <person name="Westerman R."/>
            <person name="Wolfgruber T.K."/>
            <person name="Yang L."/>
            <person name="Yu Y."/>
            <person name="Zhang L."/>
            <person name="Zhou S."/>
            <person name="Zhu Q."/>
            <person name="Bennetzen J.L."/>
            <person name="Dawe R.K."/>
            <person name="Jiang J."/>
            <person name="Jiang N."/>
            <person name="Presting G.G."/>
            <person name="Wessler S.R."/>
            <person name="Aluru S."/>
            <person name="Martienssen R.A."/>
            <person name="Clifton S.W."/>
            <person name="McCombie W.R."/>
            <person name="Wing R.A."/>
            <person name="Wilson R.K."/>
        </authorList>
    </citation>
    <scope>NUCLEOTIDE SEQUENCE [LARGE SCALE GENOMIC DNA]</scope>
    <source>
        <strain evidence="6">cv. B73</strain>
    </source>
</reference>
<proteinExistence type="predicted"/>
<dbReference type="InterPro" id="IPR020046">
    <property type="entry name" value="5-3_exonucl_a-hlix_arch_N"/>
</dbReference>
<reference evidence="5" key="3">
    <citation type="submission" date="2021-05" db="UniProtKB">
        <authorList>
            <consortium name="EnsemblPlants"/>
        </authorList>
    </citation>
    <scope>IDENTIFICATION</scope>
    <source>
        <strain evidence="5">cv. B73</strain>
    </source>
</reference>
<dbReference type="Gramene" id="Zm00001eb366510_T001">
    <property type="protein sequence ID" value="Zm00001eb366510_P001"/>
    <property type="gene ID" value="Zm00001eb366510"/>
</dbReference>
<feature type="region of interest" description="Disordered" evidence="3">
    <location>
        <begin position="209"/>
        <end position="236"/>
    </location>
</feature>
<feature type="domain" description="5'-3' exonuclease" evidence="4">
    <location>
        <begin position="27"/>
        <end position="274"/>
    </location>
</feature>
<dbReference type="Gene3D" id="3.40.50.1010">
    <property type="entry name" value="5'-nuclease"/>
    <property type="match status" value="1"/>
</dbReference>
<reference evidence="5" key="2">
    <citation type="submission" date="2019-07" db="EMBL/GenBank/DDBJ databases">
        <authorList>
            <person name="Seetharam A."/>
            <person name="Woodhouse M."/>
            <person name="Cannon E."/>
        </authorList>
    </citation>
    <scope>NUCLEOTIDE SEQUENCE [LARGE SCALE GENOMIC DNA]</scope>
    <source>
        <strain evidence="5">cv. B73</strain>
    </source>
</reference>
<keyword evidence="1" id="KW-0540">Nuclease</keyword>
<dbReference type="GO" id="GO:0003677">
    <property type="term" value="F:DNA binding"/>
    <property type="evidence" value="ECO:0007669"/>
    <property type="project" value="InterPro"/>
</dbReference>
<name>A0A804QX51_MAIZE</name>
<dbReference type="GO" id="GO:0033567">
    <property type="term" value="P:DNA replication, Okazaki fragment processing"/>
    <property type="evidence" value="ECO:0000318"/>
    <property type="project" value="GO_Central"/>
</dbReference>
<dbReference type="InParanoid" id="A0A804QX51"/>
<dbReference type="SUPFAM" id="SSF88723">
    <property type="entry name" value="PIN domain-like"/>
    <property type="match status" value="1"/>
</dbReference>
<dbReference type="PANTHER" id="PTHR42646">
    <property type="entry name" value="FLAP ENDONUCLEASE XNI"/>
    <property type="match status" value="1"/>
</dbReference>
<dbReference type="InterPro" id="IPR038969">
    <property type="entry name" value="FEN"/>
</dbReference>
<dbReference type="Pfam" id="PF02739">
    <property type="entry name" value="5_3_exonuc_N"/>
    <property type="match status" value="1"/>
</dbReference>
<dbReference type="InterPro" id="IPR002421">
    <property type="entry name" value="5-3_exonuclease"/>
</dbReference>
<dbReference type="SMART" id="SM00475">
    <property type="entry name" value="53EXOc"/>
    <property type="match status" value="1"/>
</dbReference>
<keyword evidence="2" id="KW-0378">Hydrolase</keyword>
<dbReference type="GO" id="GO:0008409">
    <property type="term" value="F:5'-3' exonuclease activity"/>
    <property type="evidence" value="ECO:0007669"/>
    <property type="project" value="InterPro"/>
</dbReference>
<dbReference type="EnsemblPlants" id="Zm00001eb366510_T001">
    <property type="protein sequence ID" value="Zm00001eb366510_P001"/>
    <property type="gene ID" value="Zm00001eb366510"/>
</dbReference>
<accession>A0A804QX51</accession>
<sequence length="366" mass="40224">SAISTASPAGHSRKDLSGRDGAPSKPTKPRVFFLDVNPLCFRGSQRNLGAFARWLALFFAHVSLRDPVVVLDGDGGNEYWRRVLPSYKSHRARGVGTGADTRVVNVLCECNVPVVRVDGYEADDVVATLTEQVLQKGYRVFKASPDKDFKQLMSDDVQLAVMPIPEIGRWSFRGPVMAKYGPRHTSTRPSKKVKPTYSAQPASYLRLRSRSTPHVQHSRRSTRRPFAARPAGRPPARPSAAAAACLPCGLRSCLATSVFLLCACAWPVGPLRVGRLAAARPCSTSTAPRLLACFAACFALLRLLRMCSPCSTAPPACKFGCLQSLLPCSCKVYYQSLLDVTKIIVDLAYDLQGIRHLRYFLMMFLY</sequence>
<organism evidence="5 6">
    <name type="scientific">Zea mays</name>
    <name type="common">Maize</name>
    <dbReference type="NCBI Taxonomy" id="4577"/>
    <lineage>
        <taxon>Eukaryota</taxon>
        <taxon>Viridiplantae</taxon>
        <taxon>Streptophyta</taxon>
        <taxon>Embryophyta</taxon>
        <taxon>Tracheophyta</taxon>
        <taxon>Spermatophyta</taxon>
        <taxon>Magnoliopsida</taxon>
        <taxon>Liliopsida</taxon>
        <taxon>Poales</taxon>
        <taxon>Poaceae</taxon>
        <taxon>PACMAD clade</taxon>
        <taxon>Panicoideae</taxon>
        <taxon>Andropogonodae</taxon>
        <taxon>Andropogoneae</taxon>
        <taxon>Tripsacinae</taxon>
        <taxon>Zea</taxon>
    </lineage>
</organism>
<dbReference type="Proteomes" id="UP000007305">
    <property type="component" value="Chromosome 8"/>
</dbReference>
<dbReference type="AlphaFoldDB" id="A0A804QX51"/>
<evidence type="ECO:0000313" key="6">
    <source>
        <dbReference type="Proteomes" id="UP000007305"/>
    </source>
</evidence>
<feature type="region of interest" description="Disordered" evidence="3">
    <location>
        <begin position="1"/>
        <end position="26"/>
    </location>
</feature>
<dbReference type="GO" id="GO:0017108">
    <property type="term" value="F:5'-flap endonuclease activity"/>
    <property type="evidence" value="ECO:0000318"/>
    <property type="project" value="GO_Central"/>
</dbReference>
<evidence type="ECO:0000256" key="2">
    <source>
        <dbReference type="ARBA" id="ARBA00022801"/>
    </source>
</evidence>
<dbReference type="InterPro" id="IPR029060">
    <property type="entry name" value="PIN-like_dom_sf"/>
</dbReference>